<dbReference type="RefSeq" id="WP_229893092.1">
    <property type="nucleotide sequence ID" value="NZ_BMUU01000023.1"/>
</dbReference>
<dbReference type="Gene3D" id="1.20.1720.10">
    <property type="entry name" value="Multidrug resistance protein D"/>
    <property type="match status" value="1"/>
</dbReference>
<evidence type="ECO:0000259" key="10">
    <source>
        <dbReference type="PROSITE" id="PS50850"/>
    </source>
</evidence>
<dbReference type="InterPro" id="IPR036259">
    <property type="entry name" value="MFS_trans_sf"/>
</dbReference>
<keyword evidence="12" id="KW-1185">Reference proteome</keyword>
<feature type="transmembrane region" description="Helical" evidence="9">
    <location>
        <begin position="515"/>
        <end position="534"/>
    </location>
</feature>
<evidence type="ECO:0000256" key="2">
    <source>
        <dbReference type="ARBA" id="ARBA00022448"/>
    </source>
</evidence>
<dbReference type="NCBIfam" id="TIGR00711">
    <property type="entry name" value="efflux_EmrB"/>
    <property type="match status" value="1"/>
</dbReference>
<dbReference type="PANTHER" id="PTHR42718">
    <property type="entry name" value="MAJOR FACILITATOR SUPERFAMILY MULTIDRUG TRANSPORTER MFSC"/>
    <property type="match status" value="1"/>
</dbReference>
<feature type="domain" description="Major facilitator superfamily (MFS) profile" evidence="10">
    <location>
        <begin position="80"/>
        <end position="538"/>
    </location>
</feature>
<evidence type="ECO:0000256" key="8">
    <source>
        <dbReference type="SAM" id="MobiDB-lite"/>
    </source>
</evidence>
<feature type="transmembrane region" description="Helical" evidence="9">
    <location>
        <begin position="145"/>
        <end position="164"/>
    </location>
</feature>
<keyword evidence="5 9" id="KW-1133">Transmembrane helix</keyword>
<feature type="transmembrane region" description="Helical" evidence="9">
    <location>
        <begin position="237"/>
        <end position="256"/>
    </location>
</feature>
<gene>
    <name evidence="11" type="ORF">GCM10010326_75560</name>
</gene>
<feature type="region of interest" description="Disordered" evidence="8">
    <location>
        <begin position="1"/>
        <end position="71"/>
    </location>
</feature>
<comment type="caution">
    <text evidence="11">The sequence shown here is derived from an EMBL/GenBank/DDBJ whole genome shotgun (WGS) entry which is preliminary data.</text>
</comment>
<evidence type="ECO:0000256" key="1">
    <source>
        <dbReference type="ARBA" id="ARBA00004651"/>
    </source>
</evidence>
<evidence type="ECO:0000256" key="9">
    <source>
        <dbReference type="SAM" id="Phobius"/>
    </source>
</evidence>
<dbReference type="Proteomes" id="UP000600946">
    <property type="component" value="Unassembled WGS sequence"/>
</dbReference>
<feature type="transmembrane region" description="Helical" evidence="9">
    <location>
        <begin position="176"/>
        <end position="196"/>
    </location>
</feature>
<dbReference type="InterPro" id="IPR011701">
    <property type="entry name" value="MFS"/>
</dbReference>
<protein>
    <submittedName>
        <fullName evidence="11">MFS transporter</fullName>
    </submittedName>
</protein>
<feature type="transmembrane region" description="Helical" evidence="9">
    <location>
        <begin position="336"/>
        <end position="359"/>
    </location>
</feature>
<evidence type="ECO:0000256" key="7">
    <source>
        <dbReference type="ARBA" id="ARBA00023251"/>
    </source>
</evidence>
<accession>A0ABQ3AXQ1</accession>
<evidence type="ECO:0000256" key="5">
    <source>
        <dbReference type="ARBA" id="ARBA00022989"/>
    </source>
</evidence>
<dbReference type="PANTHER" id="PTHR42718:SF46">
    <property type="entry name" value="BLR6921 PROTEIN"/>
    <property type="match status" value="1"/>
</dbReference>
<reference evidence="12" key="1">
    <citation type="journal article" date="2019" name="Int. J. Syst. Evol. Microbiol.">
        <title>The Global Catalogue of Microorganisms (GCM) 10K type strain sequencing project: providing services to taxonomists for standard genome sequencing and annotation.</title>
        <authorList>
            <consortium name="The Broad Institute Genomics Platform"/>
            <consortium name="The Broad Institute Genome Sequencing Center for Infectious Disease"/>
            <person name="Wu L."/>
            <person name="Ma J."/>
        </authorList>
    </citation>
    <scope>NUCLEOTIDE SEQUENCE [LARGE SCALE GENOMIC DNA]</scope>
    <source>
        <strain evidence="12">JCM 4594</strain>
    </source>
</reference>
<dbReference type="Pfam" id="PF07690">
    <property type="entry name" value="MFS_1"/>
    <property type="match status" value="1"/>
</dbReference>
<feature type="transmembrane region" description="Helical" evidence="9">
    <location>
        <begin position="118"/>
        <end position="138"/>
    </location>
</feature>
<name>A0ABQ3AXQ1_9ACTN</name>
<evidence type="ECO:0000313" key="12">
    <source>
        <dbReference type="Proteomes" id="UP000600946"/>
    </source>
</evidence>
<dbReference type="SUPFAM" id="SSF103473">
    <property type="entry name" value="MFS general substrate transporter"/>
    <property type="match status" value="1"/>
</dbReference>
<feature type="transmembrane region" description="Helical" evidence="9">
    <location>
        <begin position="78"/>
        <end position="98"/>
    </location>
</feature>
<dbReference type="PROSITE" id="PS00216">
    <property type="entry name" value="SUGAR_TRANSPORT_1"/>
    <property type="match status" value="1"/>
</dbReference>
<dbReference type="GeneID" id="96295388"/>
<dbReference type="Gene3D" id="1.20.1250.20">
    <property type="entry name" value="MFS general substrate transporter like domains"/>
    <property type="match status" value="1"/>
</dbReference>
<feature type="transmembrane region" description="Helical" evidence="9">
    <location>
        <begin position="268"/>
        <end position="286"/>
    </location>
</feature>
<dbReference type="PROSITE" id="PS50850">
    <property type="entry name" value="MFS"/>
    <property type="match status" value="1"/>
</dbReference>
<dbReference type="InterPro" id="IPR005829">
    <property type="entry name" value="Sugar_transporter_CS"/>
</dbReference>
<dbReference type="EMBL" id="BMUU01000023">
    <property type="protein sequence ID" value="GGY70191.1"/>
    <property type="molecule type" value="Genomic_DNA"/>
</dbReference>
<feature type="transmembrane region" description="Helical" evidence="9">
    <location>
        <begin position="400"/>
        <end position="418"/>
    </location>
</feature>
<evidence type="ECO:0000256" key="3">
    <source>
        <dbReference type="ARBA" id="ARBA00022475"/>
    </source>
</evidence>
<dbReference type="InterPro" id="IPR004638">
    <property type="entry name" value="EmrB-like"/>
</dbReference>
<feature type="transmembrane region" description="Helical" evidence="9">
    <location>
        <begin position="371"/>
        <end position="388"/>
    </location>
</feature>
<feature type="transmembrane region" description="Helical" evidence="9">
    <location>
        <begin position="430"/>
        <end position="456"/>
    </location>
</feature>
<dbReference type="PRINTS" id="PR01036">
    <property type="entry name" value="TCRTETB"/>
</dbReference>
<organism evidence="11 12">
    <name type="scientific">Streptomyces xanthochromogenes</name>
    <dbReference type="NCBI Taxonomy" id="67384"/>
    <lineage>
        <taxon>Bacteria</taxon>
        <taxon>Bacillati</taxon>
        <taxon>Actinomycetota</taxon>
        <taxon>Actinomycetes</taxon>
        <taxon>Kitasatosporales</taxon>
        <taxon>Streptomycetaceae</taxon>
        <taxon>Streptomyces</taxon>
    </lineage>
</organism>
<dbReference type="CDD" id="cd17321">
    <property type="entry name" value="MFS_MMR_MDR_like"/>
    <property type="match status" value="1"/>
</dbReference>
<dbReference type="InterPro" id="IPR020846">
    <property type="entry name" value="MFS_dom"/>
</dbReference>
<feature type="transmembrane region" description="Helical" evidence="9">
    <location>
        <begin position="208"/>
        <end position="231"/>
    </location>
</feature>
<evidence type="ECO:0000313" key="11">
    <source>
        <dbReference type="EMBL" id="GGY70191.1"/>
    </source>
</evidence>
<keyword evidence="6 9" id="KW-0472">Membrane</keyword>
<keyword evidence="7" id="KW-0046">Antibiotic resistance</keyword>
<feature type="transmembrane region" description="Helical" evidence="9">
    <location>
        <begin position="477"/>
        <end position="495"/>
    </location>
</feature>
<comment type="subcellular location">
    <subcellularLocation>
        <location evidence="1">Cell membrane</location>
        <topology evidence="1">Multi-pass membrane protein</topology>
    </subcellularLocation>
</comment>
<feature type="transmembrane region" description="Helical" evidence="9">
    <location>
        <begin position="298"/>
        <end position="315"/>
    </location>
</feature>
<proteinExistence type="predicted"/>
<evidence type="ECO:0000256" key="6">
    <source>
        <dbReference type="ARBA" id="ARBA00023136"/>
    </source>
</evidence>
<keyword evidence="3" id="KW-1003">Cell membrane</keyword>
<evidence type="ECO:0000256" key="4">
    <source>
        <dbReference type="ARBA" id="ARBA00022692"/>
    </source>
</evidence>
<keyword evidence="2" id="KW-0813">Transport</keyword>
<feature type="compositionally biased region" description="Low complexity" evidence="8">
    <location>
        <begin position="18"/>
        <end position="61"/>
    </location>
</feature>
<feature type="compositionally biased region" description="Basic and acidic residues" evidence="8">
    <location>
        <begin position="1"/>
        <end position="16"/>
    </location>
</feature>
<keyword evidence="4 9" id="KW-0812">Transmembrane</keyword>
<sequence>MGRHTKDSVEAGRAERIAGASERLAAASATTPTASGAHRSPDAHTSTSTTPPPGAAYAGDGVPPPQAPHTGARHEHRWLVLGVIALAQLMVVLDATIVNIALPSAQQDLGFSDGNRQWIVTAYALAFGSLLLLGGRIADLVGRKVVFLVGLVGFALASAIGGAAPNFEVLVTARALQGVFGALLAPAALSLLTTTFTDPKERAKAFGIYGAVAGTGGAVGLLLGGVLTEYLDWRWCLYVNLLFAALAFFGALRLLHPGAPQDRPKLDIPGTVLVSAGLFCIVYGFSNAETHAWSSVQTWGFLAAGGVLLLAFAWWQTRAKHPLLPLRVVLDRDRAASYLAMFISGAGMFGVFLFLTYYLQQILGYTPVKTGLAFLPMVFAMIVSSVVAQNKLVPKLGAKPIVPLGMGLGAAGLAWMTALDATSGYAGHVLPPLLVMGVGMGLIFAPAMSMATAGVAAHDAGVASAMVNTSQQVGGSIGTALLNTLATSAATSYLVGRQPTPAARVQAQLHSYSTAYWWSAAFFALGLLVSVILYRKGPPRPAVGTSEGPVHM</sequence>